<organism evidence="2">
    <name type="scientific">Oppiella nova</name>
    <dbReference type="NCBI Taxonomy" id="334625"/>
    <lineage>
        <taxon>Eukaryota</taxon>
        <taxon>Metazoa</taxon>
        <taxon>Ecdysozoa</taxon>
        <taxon>Arthropoda</taxon>
        <taxon>Chelicerata</taxon>
        <taxon>Arachnida</taxon>
        <taxon>Acari</taxon>
        <taxon>Acariformes</taxon>
        <taxon>Sarcoptiformes</taxon>
        <taxon>Oribatida</taxon>
        <taxon>Brachypylina</taxon>
        <taxon>Oppioidea</taxon>
        <taxon>Oppiidae</taxon>
        <taxon>Oppiella</taxon>
    </lineage>
</organism>
<dbReference type="Proteomes" id="UP000728032">
    <property type="component" value="Unassembled WGS sequence"/>
</dbReference>
<dbReference type="AlphaFoldDB" id="A0A7R9QZN5"/>
<sequence length="153" mass="16587">MTKLYILCFIAIILDVVYEPHVSGIGDMLKKGADALHSGASKLGDTVIEQGFTAFCAGTGECVKTLKPMGMGFTHCDKAHAKEPWCKLIDNSDTLHAVLCDVSKDKGKTWFTLAMGCFKMPDATKKQDCMAEWMKEVESCKEAADMIGNAAKG</sequence>
<evidence type="ECO:0000256" key="1">
    <source>
        <dbReference type="SAM" id="SignalP"/>
    </source>
</evidence>
<evidence type="ECO:0000313" key="2">
    <source>
        <dbReference type="EMBL" id="CAD7662939.1"/>
    </source>
</evidence>
<reference evidence="2" key="1">
    <citation type="submission" date="2020-11" db="EMBL/GenBank/DDBJ databases">
        <authorList>
            <person name="Tran Van P."/>
        </authorList>
    </citation>
    <scope>NUCLEOTIDE SEQUENCE</scope>
</reference>
<protein>
    <submittedName>
        <fullName evidence="2">Uncharacterized protein</fullName>
    </submittedName>
</protein>
<dbReference type="EMBL" id="OC944871">
    <property type="protein sequence ID" value="CAD7662939.1"/>
    <property type="molecule type" value="Genomic_DNA"/>
</dbReference>
<proteinExistence type="predicted"/>
<gene>
    <name evidence="2" type="ORF">ONB1V03_LOCUS19499</name>
</gene>
<feature type="signal peptide" evidence="1">
    <location>
        <begin position="1"/>
        <end position="24"/>
    </location>
</feature>
<keyword evidence="1" id="KW-0732">Signal</keyword>
<name>A0A7R9QZN5_9ACAR</name>
<feature type="chain" id="PRO_5036403870" evidence="1">
    <location>
        <begin position="25"/>
        <end position="153"/>
    </location>
</feature>
<keyword evidence="3" id="KW-1185">Reference proteome</keyword>
<accession>A0A7R9QZN5</accession>
<dbReference type="EMBL" id="CAJPVJ010030046">
    <property type="protein sequence ID" value="CAG2180076.1"/>
    <property type="molecule type" value="Genomic_DNA"/>
</dbReference>
<evidence type="ECO:0000313" key="3">
    <source>
        <dbReference type="Proteomes" id="UP000728032"/>
    </source>
</evidence>